<dbReference type="PANTHER" id="PTHR30244">
    <property type="entry name" value="TRANSAMINASE"/>
    <property type="match status" value="1"/>
</dbReference>
<keyword evidence="1" id="KW-0663">Pyridoxal phosphate</keyword>
<reference evidence="2" key="1">
    <citation type="journal article" date="2014" name="Front. Microbiol.">
        <title>High frequency of phylogenetically diverse reductive dehalogenase-homologous genes in deep subseafloor sedimentary metagenomes.</title>
        <authorList>
            <person name="Kawai M."/>
            <person name="Futagami T."/>
            <person name="Toyoda A."/>
            <person name="Takaki Y."/>
            <person name="Nishi S."/>
            <person name="Hori S."/>
            <person name="Arai W."/>
            <person name="Tsubouchi T."/>
            <person name="Morono Y."/>
            <person name="Uchiyama I."/>
            <person name="Ito T."/>
            <person name="Fujiyama A."/>
            <person name="Inagaki F."/>
            <person name="Takami H."/>
        </authorList>
    </citation>
    <scope>NUCLEOTIDE SEQUENCE</scope>
    <source>
        <strain evidence="2">Expedition CK06-06</strain>
    </source>
</reference>
<dbReference type="PANTHER" id="PTHR30244:SF36">
    <property type="entry name" value="3-OXO-GLUCOSE-6-PHOSPHATE:GLUTAMATE AMINOTRANSFERASE"/>
    <property type="match status" value="1"/>
</dbReference>
<dbReference type="InterPro" id="IPR015424">
    <property type="entry name" value="PyrdxlP-dep_Trfase"/>
</dbReference>
<dbReference type="GO" id="GO:0030170">
    <property type="term" value="F:pyridoxal phosphate binding"/>
    <property type="evidence" value="ECO:0007669"/>
    <property type="project" value="TreeGrafter"/>
</dbReference>
<proteinExistence type="predicted"/>
<dbReference type="Gene3D" id="3.90.1150.10">
    <property type="entry name" value="Aspartate Aminotransferase, domain 1"/>
    <property type="match status" value="1"/>
</dbReference>
<dbReference type="GO" id="GO:0000271">
    <property type="term" value="P:polysaccharide biosynthetic process"/>
    <property type="evidence" value="ECO:0007669"/>
    <property type="project" value="TreeGrafter"/>
</dbReference>
<dbReference type="AlphaFoldDB" id="X1NMK9"/>
<organism evidence="2">
    <name type="scientific">marine sediment metagenome</name>
    <dbReference type="NCBI Taxonomy" id="412755"/>
    <lineage>
        <taxon>unclassified sequences</taxon>
        <taxon>metagenomes</taxon>
        <taxon>ecological metagenomes</taxon>
    </lineage>
</organism>
<dbReference type="InterPro" id="IPR015422">
    <property type="entry name" value="PyrdxlP-dep_Trfase_small"/>
</dbReference>
<dbReference type="Pfam" id="PF01041">
    <property type="entry name" value="DegT_DnrJ_EryC1"/>
    <property type="match status" value="1"/>
</dbReference>
<name>X1NMK9_9ZZZZ</name>
<comment type="caution">
    <text evidence="2">The sequence shown here is derived from an EMBL/GenBank/DDBJ whole genome shotgun (WGS) entry which is preliminary data.</text>
</comment>
<evidence type="ECO:0000313" key="2">
    <source>
        <dbReference type="EMBL" id="GAI19919.1"/>
    </source>
</evidence>
<evidence type="ECO:0000256" key="1">
    <source>
        <dbReference type="ARBA" id="ARBA00022898"/>
    </source>
</evidence>
<accession>X1NMK9</accession>
<gene>
    <name evidence="2" type="ORF">S06H3_31189</name>
</gene>
<dbReference type="InterPro" id="IPR000653">
    <property type="entry name" value="DegT/StrS_aminotransferase"/>
</dbReference>
<sequence>RLSEIHAAIGREQLRHLAKWNIRRREIAAQYNALLGDCGVTVPVERDWAEHVYYMYVIRASQRDELISYLSEKGIETGIHYPVPLHRQPVIRANVSLPITEKCVEEIVSLPMYPQLAESEVEQVASAVRKFTEDTRCQE</sequence>
<dbReference type="SUPFAM" id="SSF53383">
    <property type="entry name" value="PLP-dependent transferases"/>
    <property type="match status" value="1"/>
</dbReference>
<feature type="non-terminal residue" evidence="2">
    <location>
        <position position="1"/>
    </location>
</feature>
<dbReference type="EMBL" id="BARV01018444">
    <property type="protein sequence ID" value="GAI19919.1"/>
    <property type="molecule type" value="Genomic_DNA"/>
</dbReference>
<evidence type="ECO:0008006" key="3">
    <source>
        <dbReference type="Google" id="ProtNLM"/>
    </source>
</evidence>
<dbReference type="GO" id="GO:0008483">
    <property type="term" value="F:transaminase activity"/>
    <property type="evidence" value="ECO:0007669"/>
    <property type="project" value="TreeGrafter"/>
</dbReference>
<protein>
    <recommendedName>
        <fullName evidence="3">Erythromycin biosynthesis sensory transduction protein eryC1</fullName>
    </recommendedName>
</protein>